<keyword evidence="3" id="KW-1185">Reference proteome</keyword>
<dbReference type="RefSeq" id="WP_119925751.1">
    <property type="nucleotide sequence ID" value="NZ_QZEY01000002.1"/>
</dbReference>
<dbReference type="SUPFAM" id="SSF51569">
    <property type="entry name" value="Aldolase"/>
    <property type="match status" value="1"/>
</dbReference>
<dbReference type="AlphaFoldDB" id="A0A3A4B0T1"/>
<protein>
    <submittedName>
        <fullName evidence="2">Deoxyribose-phosphate aldolase</fullName>
    </submittedName>
</protein>
<dbReference type="OrthoDB" id="3726202at2"/>
<accession>A0A3A4B0T1</accession>
<dbReference type="Pfam" id="PF22649">
    <property type="entry name" value="Cgl0159"/>
    <property type="match status" value="1"/>
</dbReference>
<gene>
    <name evidence="2" type="ORF">D5H75_08470</name>
</gene>
<organism evidence="2 3">
    <name type="scientific">Bailinhaonella thermotolerans</name>
    <dbReference type="NCBI Taxonomy" id="1070861"/>
    <lineage>
        <taxon>Bacteria</taxon>
        <taxon>Bacillati</taxon>
        <taxon>Actinomycetota</taxon>
        <taxon>Actinomycetes</taxon>
        <taxon>Streptosporangiales</taxon>
        <taxon>Streptosporangiaceae</taxon>
        <taxon>Bailinhaonella</taxon>
    </lineage>
</organism>
<proteinExistence type="predicted"/>
<evidence type="ECO:0000313" key="3">
    <source>
        <dbReference type="Proteomes" id="UP000265768"/>
    </source>
</evidence>
<name>A0A3A4B0T1_9ACTN</name>
<comment type="caution">
    <text evidence="2">The sequence shown here is derived from an EMBL/GenBank/DDBJ whole genome shotgun (WGS) entry which is preliminary data.</text>
</comment>
<evidence type="ECO:0000259" key="1">
    <source>
        <dbReference type="Pfam" id="PF22649"/>
    </source>
</evidence>
<dbReference type="Gene3D" id="3.20.20.70">
    <property type="entry name" value="Aldolase class I"/>
    <property type="match status" value="1"/>
</dbReference>
<dbReference type="EMBL" id="QZEY01000002">
    <property type="protein sequence ID" value="RJL34449.1"/>
    <property type="molecule type" value="Genomic_DNA"/>
</dbReference>
<evidence type="ECO:0000313" key="2">
    <source>
        <dbReference type="EMBL" id="RJL34449.1"/>
    </source>
</evidence>
<dbReference type="InterPro" id="IPR054574">
    <property type="entry name" value="Cgl0159_dom"/>
</dbReference>
<dbReference type="InterPro" id="IPR013785">
    <property type="entry name" value="Aldolase_TIM"/>
</dbReference>
<reference evidence="2 3" key="1">
    <citation type="submission" date="2018-09" db="EMBL/GenBank/DDBJ databases">
        <title>YIM 75507 draft genome.</title>
        <authorList>
            <person name="Tang S."/>
            <person name="Feng Y."/>
        </authorList>
    </citation>
    <scope>NUCLEOTIDE SEQUENCE [LARGE SCALE GENOMIC DNA]</scope>
    <source>
        <strain evidence="2 3">YIM 75507</strain>
    </source>
</reference>
<sequence>MRIPALLRISHGRHPVSDYAELTRLRAERPGAVAEAAARRVRRETPAGGRPLLILAADHPARGAFGVRDRPMAMASRVALLDRLRLALSRPGVDGVVATPDVLEDLLLLGELDGRVVLGSMNRGGLRGASFELDDRFTACDAATIAAMRYDGGKMLCRIDLDDPGTARTLEACGRAVGELAERRLTALVEPLWASRVRGWLNVDLSAEAVTRAVAVAQALGPTSAYTWLKIPAVDEMARVMEATTLPALLLGGDPVEDPDVMYGRWAKALRLPGVRGLVVGRALLYPPDDDVAAAVDVAASLIADAAA</sequence>
<feature type="domain" description="Cgl0159-like" evidence="1">
    <location>
        <begin position="52"/>
        <end position="300"/>
    </location>
</feature>
<dbReference type="Proteomes" id="UP000265768">
    <property type="component" value="Unassembled WGS sequence"/>
</dbReference>